<reference evidence="1" key="1">
    <citation type="submission" date="2023-03" db="EMBL/GenBank/DDBJ databases">
        <title>Massive genome expansion in bonnet fungi (Mycena s.s.) driven by repeated elements and novel gene families across ecological guilds.</title>
        <authorList>
            <consortium name="Lawrence Berkeley National Laboratory"/>
            <person name="Harder C.B."/>
            <person name="Miyauchi S."/>
            <person name="Viragh M."/>
            <person name="Kuo A."/>
            <person name="Thoen E."/>
            <person name="Andreopoulos B."/>
            <person name="Lu D."/>
            <person name="Skrede I."/>
            <person name="Drula E."/>
            <person name="Henrissat B."/>
            <person name="Morin E."/>
            <person name="Kohler A."/>
            <person name="Barry K."/>
            <person name="LaButti K."/>
            <person name="Morin E."/>
            <person name="Salamov A."/>
            <person name="Lipzen A."/>
            <person name="Mereny Z."/>
            <person name="Hegedus B."/>
            <person name="Baldrian P."/>
            <person name="Stursova M."/>
            <person name="Weitz H."/>
            <person name="Taylor A."/>
            <person name="Grigoriev I.V."/>
            <person name="Nagy L.G."/>
            <person name="Martin F."/>
            <person name="Kauserud H."/>
        </authorList>
    </citation>
    <scope>NUCLEOTIDE SEQUENCE</scope>
    <source>
        <strain evidence="1">9284</strain>
    </source>
</reference>
<evidence type="ECO:0008006" key="3">
    <source>
        <dbReference type="Google" id="ProtNLM"/>
    </source>
</evidence>
<sequence length="504" mass="58069">MSGAHRRVPTELWNEILDTFPLYPGSDDLKNFALVCRSFLPIARSFLFSDLHLAPFLIHSDRVLLPPSNVVDSRLERIDFCCSPEIAPLVQCFTIFPDRRLSIKAPDPSEWAESETPDVLLDALFERLDRFTGLRKLVIRYIQFTQSRVDIIRHLPNLRQLDVVRCPAVPEQLISVPPRSLSITTLKLWHNDDTLADNFWYDYVQPDQLRVIEADFRHGGALSITQIPIFPHVQKLWVSMGENQPSYYHAILSKFPAVRSVRVVSQGPETNNIRTSAILPALEEYYGGIQPLPLFLAAESLHRVQISSVRPEHLIARFHGGLGGRITALNVDLTMLSIQIFRDLVEQLPELRELLIRHRTKLRVMFTEKISYKRIPPDLVLDGRAQGYYKVRAGFKPSEFFLALANVPFLPPTLERLVILYDYLPSLGSFSFDIPCGYTVSDFPKMRDDLVARCPGLNYLWLHGIYFRYAWRDGGNEFSARNYMDSYVQFAEPFYDDPRWKSDL</sequence>
<protein>
    <recommendedName>
        <fullName evidence="3">F-box domain-containing protein</fullName>
    </recommendedName>
</protein>
<dbReference type="SUPFAM" id="SSF52047">
    <property type="entry name" value="RNI-like"/>
    <property type="match status" value="1"/>
</dbReference>
<proteinExistence type="predicted"/>
<dbReference type="InterPro" id="IPR032675">
    <property type="entry name" value="LRR_dom_sf"/>
</dbReference>
<dbReference type="Gene3D" id="3.80.10.10">
    <property type="entry name" value="Ribonuclease Inhibitor"/>
    <property type="match status" value="1"/>
</dbReference>
<dbReference type="AlphaFoldDB" id="A0AAD7C3H4"/>
<organism evidence="1 2">
    <name type="scientific">Roridomyces roridus</name>
    <dbReference type="NCBI Taxonomy" id="1738132"/>
    <lineage>
        <taxon>Eukaryota</taxon>
        <taxon>Fungi</taxon>
        <taxon>Dikarya</taxon>
        <taxon>Basidiomycota</taxon>
        <taxon>Agaricomycotina</taxon>
        <taxon>Agaricomycetes</taxon>
        <taxon>Agaricomycetidae</taxon>
        <taxon>Agaricales</taxon>
        <taxon>Marasmiineae</taxon>
        <taxon>Mycenaceae</taxon>
        <taxon>Roridomyces</taxon>
    </lineage>
</organism>
<evidence type="ECO:0000313" key="1">
    <source>
        <dbReference type="EMBL" id="KAJ7636759.1"/>
    </source>
</evidence>
<keyword evidence="2" id="KW-1185">Reference proteome</keyword>
<name>A0AAD7C3H4_9AGAR</name>
<gene>
    <name evidence="1" type="ORF">FB45DRAFT_449624</name>
</gene>
<evidence type="ECO:0000313" key="2">
    <source>
        <dbReference type="Proteomes" id="UP001221142"/>
    </source>
</evidence>
<dbReference type="Proteomes" id="UP001221142">
    <property type="component" value="Unassembled WGS sequence"/>
</dbReference>
<comment type="caution">
    <text evidence="1">The sequence shown here is derived from an EMBL/GenBank/DDBJ whole genome shotgun (WGS) entry which is preliminary data.</text>
</comment>
<accession>A0AAD7C3H4</accession>
<dbReference type="EMBL" id="JARKIF010000006">
    <property type="protein sequence ID" value="KAJ7636759.1"/>
    <property type="molecule type" value="Genomic_DNA"/>
</dbReference>